<evidence type="ECO:0000313" key="2">
    <source>
        <dbReference type="EMBL" id="KIL63343.1"/>
    </source>
</evidence>
<feature type="region of interest" description="Disordered" evidence="1">
    <location>
        <begin position="1"/>
        <end position="104"/>
    </location>
</feature>
<feature type="region of interest" description="Disordered" evidence="1">
    <location>
        <begin position="224"/>
        <end position="261"/>
    </location>
</feature>
<sequence>MGDDIDRESFAPAPSEQSTTENDSDSAIESDDRTPPAKKQKAQGAEKIKAGAKQASGKAAEKKKTQATEKATGNAAAKAAKKMEVDRDEEIVPASDEETPKLKKAKVRDEINIAAKKIVETEVRENRGGDMVNSMSSKQSEGRPGGKPAPEVTTQLQVPVGGRKLKREGAMADVTATSYKKPADKDAIMINDVMEIDDSDVASNRKRKHLSAVNEWASAIPRNASKITSSTSQASKLTTSSRAKYNIPPLTTGSSRSSAPSVLSDKVKVISHQSSDLIQVKAEPAPNALNDYDGGLSDSDEIRGEEREAAINSPPKGKKRITSEKLVIQKKTGETVAPKKPRNEELPEWIDAHWFRHTFVTTYMAFVGQTADPWDVPVKQSLMVMQKIWDATNNHDYEIATSTALYQKTVQRLADSWRNVIGSNGITVLMAFFDAKPEMRDSDSARVEFATCYLEDLRFLYKDSDHDDKKKWKGLFRNPFVVRTFAAHLGAIEGSVKVPGLHDLDKRTPAMVGGLGLAAASVERALTLVANEILTIQVARASKGKPISIPRTANLSSGKESMRQTGFSEVAWGKATRGYAKSAASLTKLKFDFIVQDAEESMKPIRARNKTTATISIDDDDDERAHLVDNSDESDVEYDLLPESTEWEAFVLLYTMPISFSVAYYDARFNSGSFHSGIFNPFRMLSTSFGLT</sequence>
<accession>A0A0C2X3N9</accession>
<evidence type="ECO:0000256" key="1">
    <source>
        <dbReference type="SAM" id="MobiDB-lite"/>
    </source>
</evidence>
<dbReference type="InParanoid" id="A0A0C2X3N9"/>
<gene>
    <name evidence="2" type="ORF">M378DRAFT_179307</name>
</gene>
<dbReference type="Proteomes" id="UP000054549">
    <property type="component" value="Unassembled WGS sequence"/>
</dbReference>
<feature type="compositionally biased region" description="Polar residues" evidence="1">
    <location>
        <begin position="225"/>
        <end position="261"/>
    </location>
</feature>
<feature type="region of interest" description="Disordered" evidence="1">
    <location>
        <begin position="122"/>
        <end position="160"/>
    </location>
</feature>
<keyword evidence="3" id="KW-1185">Reference proteome</keyword>
<evidence type="ECO:0000313" key="3">
    <source>
        <dbReference type="Proteomes" id="UP000054549"/>
    </source>
</evidence>
<dbReference type="OrthoDB" id="3181351at2759"/>
<reference evidence="2 3" key="1">
    <citation type="submission" date="2014-04" db="EMBL/GenBank/DDBJ databases">
        <title>Evolutionary Origins and Diversification of the Mycorrhizal Mutualists.</title>
        <authorList>
            <consortium name="DOE Joint Genome Institute"/>
            <consortium name="Mycorrhizal Genomics Consortium"/>
            <person name="Kohler A."/>
            <person name="Kuo A."/>
            <person name="Nagy L.G."/>
            <person name="Floudas D."/>
            <person name="Copeland A."/>
            <person name="Barry K.W."/>
            <person name="Cichocki N."/>
            <person name="Veneault-Fourrey C."/>
            <person name="LaButti K."/>
            <person name="Lindquist E.A."/>
            <person name="Lipzen A."/>
            <person name="Lundell T."/>
            <person name="Morin E."/>
            <person name="Murat C."/>
            <person name="Riley R."/>
            <person name="Ohm R."/>
            <person name="Sun H."/>
            <person name="Tunlid A."/>
            <person name="Henrissat B."/>
            <person name="Grigoriev I.V."/>
            <person name="Hibbett D.S."/>
            <person name="Martin F."/>
        </authorList>
    </citation>
    <scope>NUCLEOTIDE SEQUENCE [LARGE SCALE GENOMIC DNA]</scope>
    <source>
        <strain evidence="2 3">Koide BX008</strain>
    </source>
</reference>
<protein>
    <submittedName>
        <fullName evidence="2">Uncharacterized protein</fullName>
    </submittedName>
</protein>
<dbReference type="AlphaFoldDB" id="A0A0C2X3N9"/>
<feature type="compositionally biased region" description="Low complexity" evidence="1">
    <location>
        <begin position="68"/>
        <end position="78"/>
    </location>
</feature>
<name>A0A0C2X3N9_AMAMK</name>
<dbReference type="HOGENOM" id="CLU_389379_0_0_1"/>
<feature type="compositionally biased region" description="Acidic residues" evidence="1">
    <location>
        <begin position="86"/>
        <end position="97"/>
    </location>
</feature>
<dbReference type="EMBL" id="KN818260">
    <property type="protein sequence ID" value="KIL63343.1"/>
    <property type="molecule type" value="Genomic_DNA"/>
</dbReference>
<organism evidence="2 3">
    <name type="scientific">Amanita muscaria (strain Koide BX008)</name>
    <dbReference type="NCBI Taxonomy" id="946122"/>
    <lineage>
        <taxon>Eukaryota</taxon>
        <taxon>Fungi</taxon>
        <taxon>Dikarya</taxon>
        <taxon>Basidiomycota</taxon>
        <taxon>Agaricomycotina</taxon>
        <taxon>Agaricomycetes</taxon>
        <taxon>Agaricomycetidae</taxon>
        <taxon>Agaricales</taxon>
        <taxon>Pluteineae</taxon>
        <taxon>Amanitaceae</taxon>
        <taxon>Amanita</taxon>
    </lineage>
</organism>
<proteinExistence type="predicted"/>